<protein>
    <recommendedName>
        <fullName evidence="1">Ig-like domain-containing protein</fullName>
    </recommendedName>
</protein>
<evidence type="ECO:0000313" key="3">
    <source>
        <dbReference type="Proteomes" id="UP000821853"/>
    </source>
</evidence>
<name>A0A9J6F7J9_HAELO</name>
<sequence length="133" mass="15211">MANEITVIKNQTGKLYCNLTLPTGGGGDENPSQIRWYKGTELIYMLTSEGRNVPVRQMTHRPSASWRDRLQVRATRLPIWLSIDPVSLHDQGHYYCTVHYGTDVKRNVSHFLRVIGWSAARFSGMAARNTYWA</sequence>
<dbReference type="EMBL" id="JABSTR010000001">
    <property type="protein sequence ID" value="KAH9362134.1"/>
    <property type="molecule type" value="Genomic_DNA"/>
</dbReference>
<evidence type="ECO:0000259" key="1">
    <source>
        <dbReference type="PROSITE" id="PS50835"/>
    </source>
</evidence>
<feature type="domain" description="Ig-like" evidence="1">
    <location>
        <begin position="1"/>
        <end position="109"/>
    </location>
</feature>
<dbReference type="OrthoDB" id="6423432at2759"/>
<dbReference type="AlphaFoldDB" id="A0A9J6F7J9"/>
<keyword evidence="3" id="KW-1185">Reference proteome</keyword>
<proteinExistence type="predicted"/>
<evidence type="ECO:0000313" key="2">
    <source>
        <dbReference type="EMBL" id="KAH9362134.1"/>
    </source>
</evidence>
<dbReference type="InterPro" id="IPR003599">
    <property type="entry name" value="Ig_sub"/>
</dbReference>
<dbReference type="SMART" id="SM00409">
    <property type="entry name" value="IG"/>
    <property type="match status" value="1"/>
</dbReference>
<dbReference type="InterPro" id="IPR013783">
    <property type="entry name" value="Ig-like_fold"/>
</dbReference>
<comment type="caution">
    <text evidence="2">The sequence shown here is derived from an EMBL/GenBank/DDBJ whole genome shotgun (WGS) entry which is preliminary data.</text>
</comment>
<accession>A0A9J6F7J9</accession>
<organism evidence="2 3">
    <name type="scientific">Haemaphysalis longicornis</name>
    <name type="common">Bush tick</name>
    <dbReference type="NCBI Taxonomy" id="44386"/>
    <lineage>
        <taxon>Eukaryota</taxon>
        <taxon>Metazoa</taxon>
        <taxon>Ecdysozoa</taxon>
        <taxon>Arthropoda</taxon>
        <taxon>Chelicerata</taxon>
        <taxon>Arachnida</taxon>
        <taxon>Acari</taxon>
        <taxon>Parasitiformes</taxon>
        <taxon>Ixodida</taxon>
        <taxon>Ixodoidea</taxon>
        <taxon>Ixodidae</taxon>
        <taxon>Haemaphysalinae</taxon>
        <taxon>Haemaphysalis</taxon>
    </lineage>
</organism>
<reference evidence="2 3" key="1">
    <citation type="journal article" date="2020" name="Cell">
        <title>Large-Scale Comparative Analyses of Tick Genomes Elucidate Their Genetic Diversity and Vector Capacities.</title>
        <authorList>
            <consortium name="Tick Genome and Microbiome Consortium (TIGMIC)"/>
            <person name="Jia N."/>
            <person name="Wang J."/>
            <person name="Shi W."/>
            <person name="Du L."/>
            <person name="Sun Y."/>
            <person name="Zhan W."/>
            <person name="Jiang J.F."/>
            <person name="Wang Q."/>
            <person name="Zhang B."/>
            <person name="Ji P."/>
            <person name="Bell-Sakyi L."/>
            <person name="Cui X.M."/>
            <person name="Yuan T.T."/>
            <person name="Jiang B.G."/>
            <person name="Yang W.F."/>
            <person name="Lam T.T."/>
            <person name="Chang Q.C."/>
            <person name="Ding S.J."/>
            <person name="Wang X.J."/>
            <person name="Zhu J.G."/>
            <person name="Ruan X.D."/>
            <person name="Zhao L."/>
            <person name="Wei J.T."/>
            <person name="Ye R.Z."/>
            <person name="Que T.C."/>
            <person name="Du C.H."/>
            <person name="Zhou Y.H."/>
            <person name="Cheng J.X."/>
            <person name="Dai P.F."/>
            <person name="Guo W.B."/>
            <person name="Han X.H."/>
            <person name="Huang E.J."/>
            <person name="Li L.F."/>
            <person name="Wei W."/>
            <person name="Gao Y.C."/>
            <person name="Liu J.Z."/>
            <person name="Shao H.Z."/>
            <person name="Wang X."/>
            <person name="Wang C.C."/>
            <person name="Yang T.C."/>
            <person name="Huo Q.B."/>
            <person name="Li W."/>
            <person name="Chen H.Y."/>
            <person name="Chen S.E."/>
            <person name="Zhou L.G."/>
            <person name="Ni X.B."/>
            <person name="Tian J.H."/>
            <person name="Sheng Y."/>
            <person name="Liu T."/>
            <person name="Pan Y.S."/>
            <person name="Xia L.Y."/>
            <person name="Li J."/>
            <person name="Zhao F."/>
            <person name="Cao W.C."/>
        </authorList>
    </citation>
    <scope>NUCLEOTIDE SEQUENCE [LARGE SCALE GENOMIC DNA]</scope>
    <source>
        <strain evidence="2">HaeL-2018</strain>
    </source>
</reference>
<dbReference type="Proteomes" id="UP000821853">
    <property type="component" value="Chromosome 1"/>
</dbReference>
<dbReference type="VEuPathDB" id="VectorBase:HLOH_064224"/>
<dbReference type="PROSITE" id="PS50835">
    <property type="entry name" value="IG_LIKE"/>
    <property type="match status" value="1"/>
</dbReference>
<dbReference type="InterPro" id="IPR036179">
    <property type="entry name" value="Ig-like_dom_sf"/>
</dbReference>
<dbReference type="InterPro" id="IPR007110">
    <property type="entry name" value="Ig-like_dom"/>
</dbReference>
<dbReference type="SUPFAM" id="SSF48726">
    <property type="entry name" value="Immunoglobulin"/>
    <property type="match status" value="1"/>
</dbReference>
<gene>
    <name evidence="2" type="ORF">HPB48_002112</name>
</gene>
<dbReference type="Gene3D" id="2.60.40.10">
    <property type="entry name" value="Immunoglobulins"/>
    <property type="match status" value="1"/>
</dbReference>